<organism evidence="1 2">
    <name type="scientific">Paramarasmius palmivorus</name>
    <dbReference type="NCBI Taxonomy" id="297713"/>
    <lineage>
        <taxon>Eukaryota</taxon>
        <taxon>Fungi</taxon>
        <taxon>Dikarya</taxon>
        <taxon>Basidiomycota</taxon>
        <taxon>Agaricomycotina</taxon>
        <taxon>Agaricomycetes</taxon>
        <taxon>Agaricomycetidae</taxon>
        <taxon>Agaricales</taxon>
        <taxon>Marasmiineae</taxon>
        <taxon>Marasmiaceae</taxon>
        <taxon>Paramarasmius</taxon>
    </lineage>
</organism>
<gene>
    <name evidence="1" type="ORF">VNI00_003703</name>
</gene>
<dbReference type="AlphaFoldDB" id="A0AAW0DSA5"/>
<evidence type="ECO:0000313" key="2">
    <source>
        <dbReference type="Proteomes" id="UP001383192"/>
    </source>
</evidence>
<keyword evidence="2" id="KW-1185">Reference proteome</keyword>
<proteinExistence type="predicted"/>
<dbReference type="Pfam" id="PF19086">
    <property type="entry name" value="Terpene_syn_C_2"/>
    <property type="match status" value="1"/>
</dbReference>
<comment type="caution">
    <text evidence="1">The sequence shown here is derived from an EMBL/GenBank/DDBJ whole genome shotgun (WGS) entry which is preliminary data.</text>
</comment>
<accession>A0AAW0DSA5</accession>
<evidence type="ECO:0008006" key="3">
    <source>
        <dbReference type="Google" id="ProtNLM"/>
    </source>
</evidence>
<evidence type="ECO:0000313" key="1">
    <source>
        <dbReference type="EMBL" id="KAK7054505.1"/>
    </source>
</evidence>
<dbReference type="EMBL" id="JAYKXP010000009">
    <property type="protein sequence ID" value="KAK7054505.1"/>
    <property type="molecule type" value="Genomic_DNA"/>
</dbReference>
<reference evidence="1 2" key="1">
    <citation type="submission" date="2024-01" db="EMBL/GenBank/DDBJ databases">
        <title>A draft genome for a cacao thread blight-causing isolate of Paramarasmius palmivorus.</title>
        <authorList>
            <person name="Baruah I.K."/>
            <person name="Bukari Y."/>
            <person name="Amoako-Attah I."/>
            <person name="Meinhardt L.W."/>
            <person name="Bailey B.A."/>
            <person name="Cohen S.P."/>
        </authorList>
    </citation>
    <scope>NUCLEOTIDE SEQUENCE [LARGE SCALE GENOMIC DNA]</scope>
    <source>
        <strain evidence="1 2">GH-12</strain>
    </source>
</reference>
<protein>
    <recommendedName>
        <fullName evidence="3">Terpenoid synthase</fullName>
    </recommendedName>
</protein>
<dbReference type="SUPFAM" id="SSF48576">
    <property type="entry name" value="Terpenoid synthases"/>
    <property type="match status" value="1"/>
</dbReference>
<name>A0AAW0DSA5_9AGAR</name>
<dbReference type="Gene3D" id="1.10.600.10">
    <property type="entry name" value="Farnesyl Diphosphate Synthase"/>
    <property type="match status" value="1"/>
</dbReference>
<dbReference type="InterPro" id="IPR008949">
    <property type="entry name" value="Isoprenoid_synthase_dom_sf"/>
</dbReference>
<sequence>MPITIDVSIAPQNFTSFPVVIHEEEPKISDAQRKARKVFEPYMPEHLRAQYYSEGPHGNVYAMTFFQGPIERGMLSAELLEGLWLYDDVTESLPHDQADNEHASIEQSLASRGEVKSRMASYFRDLASRMMALDPEGAPFLIGQLHQHFTEYDKRSMIYETMEDYLMFRTLNVGFRITVAAMQWCHSIYLTDKEDKLVHEFYAASSRVLALSNDYWSWDREKNDVDALSVPIPNAVWVIMRQYNMKEKEAKIMLKGLIVEAEQTVKKLGLEILKLDVSESVRKFVEDVYFVLGANGFWSATCPRYNGE</sequence>
<dbReference type="Proteomes" id="UP001383192">
    <property type="component" value="Unassembled WGS sequence"/>
</dbReference>